<evidence type="ECO:0000256" key="1">
    <source>
        <dbReference type="SAM" id="SignalP"/>
    </source>
</evidence>
<sequence length="170" mass="18453">MNTKIYKGLIISIALTTLASCATIMGNSAPETLNVRSTPDQARVIITDESGTKIFEGKTPTSLPLEKKKGYFSGKKYDVRILKDGYDEQIVTVDTKVGGWYVGNILFGGLLGLLIIDPATGAMWTLDTNEVNVTFNALKQGELIAPNSANIVLLQDVPSELHDKLIEIPQ</sequence>
<organism evidence="2 3">
    <name type="scientific">Nitrosomonas oligotropha</name>
    <dbReference type="NCBI Taxonomy" id="42354"/>
    <lineage>
        <taxon>Bacteria</taxon>
        <taxon>Pseudomonadati</taxon>
        <taxon>Pseudomonadota</taxon>
        <taxon>Betaproteobacteria</taxon>
        <taxon>Nitrosomonadales</taxon>
        <taxon>Nitrosomonadaceae</taxon>
        <taxon>Nitrosomonas</taxon>
    </lineage>
</organism>
<dbReference type="Proteomes" id="UP000198814">
    <property type="component" value="Unassembled WGS sequence"/>
</dbReference>
<protein>
    <recommendedName>
        <fullName evidence="4">PEGA domain-containing protein</fullName>
    </recommendedName>
</protein>
<accession>A0A1H8V054</accession>
<gene>
    <name evidence="2" type="ORF">SAMN05216333_14314</name>
</gene>
<proteinExistence type="predicted"/>
<dbReference type="EMBL" id="FODO01000043">
    <property type="protein sequence ID" value="SEP08880.1"/>
    <property type="molecule type" value="Genomic_DNA"/>
</dbReference>
<reference evidence="3" key="1">
    <citation type="submission" date="2016-10" db="EMBL/GenBank/DDBJ databases">
        <authorList>
            <person name="Varghese N."/>
            <person name="Submissions S."/>
        </authorList>
    </citation>
    <scope>NUCLEOTIDE SEQUENCE [LARGE SCALE GENOMIC DNA]</scope>
    <source>
        <strain evidence="3">Nm76</strain>
    </source>
</reference>
<keyword evidence="3" id="KW-1185">Reference proteome</keyword>
<dbReference type="AlphaFoldDB" id="A0A1H8V054"/>
<feature type="signal peptide" evidence="1">
    <location>
        <begin position="1"/>
        <end position="22"/>
    </location>
</feature>
<evidence type="ECO:0000313" key="2">
    <source>
        <dbReference type="EMBL" id="SEP08880.1"/>
    </source>
</evidence>
<evidence type="ECO:0008006" key="4">
    <source>
        <dbReference type="Google" id="ProtNLM"/>
    </source>
</evidence>
<feature type="chain" id="PRO_5011674902" description="PEGA domain-containing protein" evidence="1">
    <location>
        <begin position="23"/>
        <end position="170"/>
    </location>
</feature>
<dbReference type="PROSITE" id="PS51257">
    <property type="entry name" value="PROKAR_LIPOPROTEIN"/>
    <property type="match status" value="1"/>
</dbReference>
<dbReference type="RefSeq" id="WP_090321204.1">
    <property type="nucleotide sequence ID" value="NZ_FNOE01000025.1"/>
</dbReference>
<dbReference type="STRING" id="42354.SAMN05216333_14314"/>
<evidence type="ECO:0000313" key="3">
    <source>
        <dbReference type="Proteomes" id="UP000198814"/>
    </source>
</evidence>
<dbReference type="OrthoDB" id="8549440at2"/>
<keyword evidence="1" id="KW-0732">Signal</keyword>
<name>A0A1H8V054_9PROT</name>